<evidence type="ECO:0000256" key="2">
    <source>
        <dbReference type="ARBA" id="ARBA00023145"/>
    </source>
</evidence>
<dbReference type="Pfam" id="PF02666">
    <property type="entry name" value="PS_Dcarbxylase"/>
    <property type="match status" value="1"/>
</dbReference>
<keyword evidence="6" id="KW-1185">Reference proteome</keyword>
<evidence type="ECO:0000256" key="3">
    <source>
        <dbReference type="ARBA" id="ARBA00023239"/>
    </source>
</evidence>
<accession>A0ABU2LMF6</accession>
<dbReference type="RefSeq" id="WP_311597651.1">
    <property type="nucleotide sequence ID" value="NZ_JAVREM010000008.1"/>
</dbReference>
<organism evidence="5 6">
    <name type="scientific">Streptomyces millisiae</name>
    <dbReference type="NCBI Taxonomy" id="3075542"/>
    <lineage>
        <taxon>Bacteria</taxon>
        <taxon>Bacillati</taxon>
        <taxon>Actinomycetota</taxon>
        <taxon>Actinomycetes</taxon>
        <taxon>Kitasatosporales</taxon>
        <taxon>Streptomycetaceae</taxon>
        <taxon>Streptomyces</taxon>
    </lineage>
</organism>
<reference evidence="6" key="1">
    <citation type="submission" date="2023-07" db="EMBL/GenBank/DDBJ databases">
        <title>30 novel species of actinomycetes from the DSMZ collection.</title>
        <authorList>
            <person name="Nouioui I."/>
        </authorList>
    </citation>
    <scope>NUCLEOTIDE SEQUENCE [LARGE SCALE GENOMIC DNA]</scope>
    <source>
        <strain evidence="6">DSM 44918</strain>
    </source>
</reference>
<evidence type="ECO:0000256" key="4">
    <source>
        <dbReference type="ARBA" id="ARBA00023317"/>
    </source>
</evidence>
<keyword evidence="1" id="KW-0210">Decarboxylase</keyword>
<dbReference type="PANTHER" id="PTHR10067">
    <property type="entry name" value="PHOSPHATIDYLSERINE DECARBOXYLASE"/>
    <property type="match status" value="1"/>
</dbReference>
<keyword evidence="4" id="KW-0670">Pyruvate</keyword>
<gene>
    <name evidence="5" type="ORF">RNC47_10550</name>
</gene>
<dbReference type="Proteomes" id="UP001183420">
    <property type="component" value="Unassembled WGS sequence"/>
</dbReference>
<dbReference type="InterPro" id="IPR003817">
    <property type="entry name" value="PS_Dcarbxylase"/>
</dbReference>
<sequence>MTGEESCSKTLDEFLGRVRRWYREDRDGFATMYDAAIANVVPYPEDTPPGARYDWRGRSIEDLCDFFREWYEAGWTTRPSEGLHHIEKFSWLTYENDYGMVFVTTGPGLRMTADFTALQGAQMDDEGERGQLLIASWREELGSRMDDFEPGPWRSFNDFFTRNLRDDTRRPIDAEDDDSVVVAPTDCVINMIVDDLTEETPIPVKTVTMNVRQLLADSPHYRRFVPERDAAGEVVRPGGTAVSCVLMPDTYHWYHAPVAGEVVEARDDVGGVYYGMRNFPGLLNKGNVGYGFDYEVFDRFRRGYLVFRTVFTDPRGREHETYVAMVTVGLNSIASVNYLPEFRRPERPVRVRKGQKIGNFRYGGSLNILLFQYGRFPALQLRMGQRIGTLEQTDRTETLFAGSRHARARCGRPLAP</sequence>
<protein>
    <submittedName>
        <fullName evidence="5">Phosphatidylserine decarboxylase</fullName>
    </submittedName>
</protein>
<evidence type="ECO:0000313" key="5">
    <source>
        <dbReference type="EMBL" id="MDT0318776.1"/>
    </source>
</evidence>
<keyword evidence="2" id="KW-0865">Zymogen</keyword>
<keyword evidence="3" id="KW-0456">Lyase</keyword>
<dbReference type="PANTHER" id="PTHR10067:SF13">
    <property type="entry name" value="PHOSPHATIDYLSERINE DECARBOXYLASE"/>
    <property type="match status" value="1"/>
</dbReference>
<evidence type="ECO:0000313" key="6">
    <source>
        <dbReference type="Proteomes" id="UP001183420"/>
    </source>
</evidence>
<proteinExistence type="predicted"/>
<evidence type="ECO:0000256" key="1">
    <source>
        <dbReference type="ARBA" id="ARBA00022793"/>
    </source>
</evidence>
<name>A0ABU2LMF6_9ACTN</name>
<dbReference type="EMBL" id="JAVREM010000008">
    <property type="protein sequence ID" value="MDT0318776.1"/>
    <property type="molecule type" value="Genomic_DNA"/>
</dbReference>
<comment type="caution">
    <text evidence="5">The sequence shown here is derived from an EMBL/GenBank/DDBJ whole genome shotgun (WGS) entry which is preliminary data.</text>
</comment>